<comment type="caution">
    <text evidence="1">The sequence shown here is derived from an EMBL/GenBank/DDBJ whole genome shotgun (WGS) entry which is preliminary data.</text>
</comment>
<name>A0ACB8FGV5_9SAUR</name>
<evidence type="ECO:0000313" key="1">
    <source>
        <dbReference type="EMBL" id="KAH8004706.1"/>
    </source>
</evidence>
<sequence>MIFYGFCFATGGLLTLKNISADTSGFYICTSTNSVGNEFCNMTVSISPPSMNIGLYAGVIGGIVAAIIVIGIIAYCCCCRKRKDKDYEMTEQENGYQPPPNEPVQIRGPADEEVQEEDEDEEEEEDRWKSKPLMPPTPKPEVVA</sequence>
<reference evidence="1" key="1">
    <citation type="submission" date="2021-08" db="EMBL/GenBank/DDBJ databases">
        <title>The first chromosome-level gecko genome reveals the dynamic sex chromosomes of Neotropical dwarf geckos (Sphaerodactylidae: Sphaerodactylus).</title>
        <authorList>
            <person name="Pinto B.J."/>
            <person name="Keating S.E."/>
            <person name="Gamble T."/>
        </authorList>
    </citation>
    <scope>NUCLEOTIDE SEQUENCE</scope>
    <source>
        <strain evidence="1">TG3544</strain>
    </source>
</reference>
<keyword evidence="2" id="KW-1185">Reference proteome</keyword>
<proteinExistence type="predicted"/>
<dbReference type="Proteomes" id="UP000827872">
    <property type="component" value="Linkage Group LG04"/>
</dbReference>
<dbReference type="EMBL" id="CM037617">
    <property type="protein sequence ID" value="KAH8004706.1"/>
    <property type="molecule type" value="Genomic_DNA"/>
</dbReference>
<protein>
    <submittedName>
        <fullName evidence="1">Uncharacterized protein</fullName>
    </submittedName>
</protein>
<accession>A0ACB8FGV5</accession>
<organism evidence="1 2">
    <name type="scientific">Sphaerodactylus townsendi</name>
    <dbReference type="NCBI Taxonomy" id="933632"/>
    <lineage>
        <taxon>Eukaryota</taxon>
        <taxon>Metazoa</taxon>
        <taxon>Chordata</taxon>
        <taxon>Craniata</taxon>
        <taxon>Vertebrata</taxon>
        <taxon>Euteleostomi</taxon>
        <taxon>Lepidosauria</taxon>
        <taxon>Squamata</taxon>
        <taxon>Bifurcata</taxon>
        <taxon>Gekkota</taxon>
        <taxon>Sphaerodactylidae</taxon>
        <taxon>Sphaerodactylus</taxon>
    </lineage>
</organism>
<evidence type="ECO:0000313" key="2">
    <source>
        <dbReference type="Proteomes" id="UP000827872"/>
    </source>
</evidence>
<gene>
    <name evidence="1" type="ORF">K3G42_017423</name>
</gene>